<name>A0AA97FCX6_9EURY</name>
<gene>
    <name evidence="1" type="ORF">F1737_07640</name>
</gene>
<keyword evidence="2" id="KW-1185">Reference proteome</keyword>
<accession>A0AA97FCX6</accession>
<dbReference type="Proteomes" id="UP001301797">
    <property type="component" value="Chromosome"/>
</dbReference>
<organism evidence="1 2">
    <name type="scientific">Methanochimaera problematica</name>
    <dbReference type="NCBI Taxonomy" id="2609417"/>
    <lineage>
        <taxon>Archaea</taxon>
        <taxon>Methanobacteriati</taxon>
        <taxon>Methanobacteriota</taxon>
        <taxon>Stenosarchaea group</taxon>
        <taxon>Methanomicrobia</taxon>
        <taxon>Methanomicrobiales</taxon>
        <taxon>Methanomicrobiaceae</taxon>
        <taxon>Methanochimaera</taxon>
    </lineage>
</organism>
<dbReference type="EMBL" id="CP043875">
    <property type="protein sequence ID" value="WOF16572.1"/>
    <property type="molecule type" value="Genomic_DNA"/>
</dbReference>
<dbReference type="PANTHER" id="PTHR35866">
    <property type="entry name" value="PUTATIVE-RELATED"/>
    <property type="match status" value="1"/>
</dbReference>
<dbReference type="RefSeq" id="WP_317135994.1">
    <property type="nucleotide sequence ID" value="NZ_CP043875.1"/>
</dbReference>
<evidence type="ECO:0000313" key="2">
    <source>
        <dbReference type="Proteomes" id="UP001301797"/>
    </source>
</evidence>
<protein>
    <submittedName>
        <fullName evidence="1">YkgJ family cysteine cluster protein</fullName>
    </submittedName>
</protein>
<dbReference type="Pfam" id="PF03692">
    <property type="entry name" value="CxxCxxCC"/>
    <property type="match status" value="1"/>
</dbReference>
<dbReference type="InterPro" id="IPR005358">
    <property type="entry name" value="Puta_zinc/iron-chelating_dom"/>
</dbReference>
<proteinExistence type="predicted"/>
<dbReference type="AlphaFoldDB" id="A0AA97FCX6"/>
<sequence>MQDREKTGQEIKKTGFQCRMCGECCSNVSEDSNLVLLSAPEIREIIEATQLSWNDIAEPYPETFSENDSTFTFAWCLRRNEKNCIFLGPGNRCKIYKHRPLICRTYPFMITEDGLTAFECPGLGEEITKEEALMLSDELICRKEKEDMEFNKISNIYENTKMPRNSFCVIDSEGVKKIG</sequence>
<dbReference type="PANTHER" id="PTHR35866:SF2">
    <property type="entry name" value="YKGJ FAMILY CYSTEINE CLUSTER PROTEIN"/>
    <property type="match status" value="1"/>
</dbReference>
<dbReference type="KEGG" id="mefw:F1737_07640"/>
<dbReference type="GeneID" id="85230031"/>
<evidence type="ECO:0000313" key="1">
    <source>
        <dbReference type="EMBL" id="WOF16572.1"/>
    </source>
</evidence>
<reference evidence="1 2" key="1">
    <citation type="submission" date="2019-09" db="EMBL/GenBank/DDBJ databases">
        <title>The complete genome of Methanoplanus sp. FWC-SCC4.</title>
        <authorList>
            <person name="Chen S.-C."/>
            <person name="Zhou Y.-Z."/>
            <person name="Lai M.-C."/>
        </authorList>
    </citation>
    <scope>NUCLEOTIDE SEQUENCE [LARGE SCALE GENOMIC DNA]</scope>
    <source>
        <strain evidence="1 2">FWC-SCC4</strain>
    </source>
</reference>